<gene>
    <name evidence="1" type="ORF">BSR29_02105</name>
</gene>
<dbReference type="AlphaFoldDB" id="A0A1Q5PQJ2"/>
<dbReference type="STRING" id="1921764.BSR28_00345"/>
<keyword evidence="2" id="KW-1185">Reference proteome</keyword>
<reference evidence="1 2" key="1">
    <citation type="submission" date="2016-11" db="EMBL/GenBank/DDBJ databases">
        <title>Actinomyces gypaetusis sp. nov. isolated from the vulture Gypaetus barbatus in Qinghai Tibet Plateau China.</title>
        <authorList>
            <person name="Meng X."/>
        </authorList>
    </citation>
    <scope>NUCLEOTIDE SEQUENCE [LARGE SCALE GENOMIC DNA]</scope>
    <source>
        <strain evidence="1 2">VUL4_2</strain>
    </source>
</reference>
<evidence type="ECO:0000313" key="1">
    <source>
        <dbReference type="EMBL" id="OKL49763.1"/>
    </source>
</evidence>
<evidence type="ECO:0000313" key="2">
    <source>
        <dbReference type="Proteomes" id="UP000186785"/>
    </source>
</evidence>
<organism evidence="1 2">
    <name type="scientific">Boudabousia liubingyangii</name>
    <dbReference type="NCBI Taxonomy" id="1921764"/>
    <lineage>
        <taxon>Bacteria</taxon>
        <taxon>Bacillati</taxon>
        <taxon>Actinomycetota</taxon>
        <taxon>Actinomycetes</taxon>
        <taxon>Actinomycetales</taxon>
        <taxon>Actinomycetaceae</taxon>
        <taxon>Boudabousia</taxon>
    </lineage>
</organism>
<dbReference type="Proteomes" id="UP000186785">
    <property type="component" value="Unassembled WGS sequence"/>
</dbReference>
<dbReference type="EMBL" id="MQSV01000001">
    <property type="protein sequence ID" value="OKL49763.1"/>
    <property type="molecule type" value="Genomic_DNA"/>
</dbReference>
<protein>
    <submittedName>
        <fullName evidence="1">Uncharacterized protein</fullName>
    </submittedName>
</protein>
<name>A0A1Q5PQJ2_9ACTO</name>
<accession>A0A1Q5PQJ2</accession>
<sequence length="601" mass="66821">MDIVQRRQEGSFFTPPRWAQAAHRLLARDLGETWFKDWVVWDPACGTKNLTKDIAGFSSLYLSTLHEEELADSASRNPEATSFVYDFLNQDIRLGSEGEDRATPPRGDLPEALYQDLLADRPVLFLMNPPYATSTNQGASHKSEVSLTQVRQAMLQHPGYSHATQQLYTQFLFRVQQLKADFALSRVAVGIFSNERFLTGGKSFGPFLDDFCEDFSFQSGFFFRASEFEQVADTWGISFTLWDSQAIARPFDLQVLADISEDAPAVPALPGPEFLDLGIKTIGWRRVRPVSPGKALSDWVKEFVPRRPLKAAEPYVRLSNALQVNSAASPRGSLAAGAFGFFQNNSDSVEHSGRYVALYSSAFGSGNGVSVTEQTFTRCAVAFAVRKATFPDFKDLWVTGHDLFSAPIVPDEADPAWLRFIYDCVVFSLASRSGSRQSALRRVDYLGQELDVLNEFFFLPSRRVTNLAEDLKLPVLTADLAIHGKERFVFSWLEANAAAKTSSAKRLLACLEELVALTMPLRANELLAHEFQLTAWDAGFWQLLGALEQALKSHSPILDTPKAEAWQAEFDVAFKELKAQVAQQAKTFGFCASSLAAAKPR</sequence>
<comment type="caution">
    <text evidence="1">The sequence shown here is derived from an EMBL/GenBank/DDBJ whole genome shotgun (WGS) entry which is preliminary data.</text>
</comment>
<dbReference type="OrthoDB" id="399884at2"/>
<proteinExistence type="predicted"/>